<keyword evidence="1" id="KW-0813">Transport</keyword>
<accession>A0A5J9W167</accession>
<dbReference type="PANTHER" id="PTHR24223:SF362">
    <property type="entry name" value="ABC TRANSPORTER C FAMILY MEMBER 4"/>
    <property type="match status" value="1"/>
</dbReference>
<dbReference type="PANTHER" id="PTHR24223">
    <property type="entry name" value="ATP-BINDING CASSETTE SUB-FAMILY C"/>
    <property type="match status" value="1"/>
</dbReference>
<comment type="caution">
    <text evidence="8">The sequence shown here is derived from an EMBL/GenBank/DDBJ whole genome shotgun (WGS) entry which is preliminary data.</text>
</comment>
<dbReference type="GO" id="GO:0005524">
    <property type="term" value="F:ATP binding"/>
    <property type="evidence" value="ECO:0007669"/>
    <property type="project" value="UniProtKB-KW"/>
</dbReference>
<evidence type="ECO:0000313" key="9">
    <source>
        <dbReference type="Proteomes" id="UP000324897"/>
    </source>
</evidence>
<dbReference type="Gramene" id="TVU41653">
    <property type="protein sequence ID" value="TVU41653"/>
    <property type="gene ID" value="EJB05_15192"/>
</dbReference>
<gene>
    <name evidence="8" type="ORF">EJB05_15192</name>
</gene>
<evidence type="ECO:0000256" key="3">
    <source>
        <dbReference type="ARBA" id="ARBA00022741"/>
    </source>
</evidence>
<dbReference type="AlphaFoldDB" id="A0A5J9W167"/>
<proteinExistence type="predicted"/>
<keyword evidence="6" id="KW-0472">Membrane</keyword>
<name>A0A5J9W167_9POAL</name>
<dbReference type="PROSITE" id="PS50929">
    <property type="entry name" value="ABC_TM1F"/>
    <property type="match status" value="1"/>
</dbReference>
<dbReference type="GO" id="GO:0016020">
    <property type="term" value="C:membrane"/>
    <property type="evidence" value="ECO:0007669"/>
    <property type="project" value="InterPro"/>
</dbReference>
<evidence type="ECO:0000256" key="4">
    <source>
        <dbReference type="ARBA" id="ARBA00022840"/>
    </source>
</evidence>
<dbReference type="Proteomes" id="UP000324897">
    <property type="component" value="Chromosome 4"/>
</dbReference>
<evidence type="ECO:0000256" key="1">
    <source>
        <dbReference type="ARBA" id="ARBA00022448"/>
    </source>
</evidence>
<evidence type="ECO:0000256" key="5">
    <source>
        <dbReference type="ARBA" id="ARBA00022989"/>
    </source>
</evidence>
<dbReference type="EMBL" id="RWGY01000007">
    <property type="protein sequence ID" value="TVU41653.1"/>
    <property type="molecule type" value="Genomic_DNA"/>
</dbReference>
<dbReference type="Gene3D" id="1.20.1560.10">
    <property type="entry name" value="ABC transporter type 1, transmembrane domain"/>
    <property type="match status" value="1"/>
</dbReference>
<keyword evidence="5" id="KW-1133">Transmembrane helix</keyword>
<keyword evidence="2" id="KW-0812">Transmembrane</keyword>
<dbReference type="SUPFAM" id="SSF90123">
    <property type="entry name" value="ABC transporter transmembrane region"/>
    <property type="match status" value="1"/>
</dbReference>
<dbReference type="InterPro" id="IPR011527">
    <property type="entry name" value="ABC1_TM_dom"/>
</dbReference>
<dbReference type="OrthoDB" id="6508552at2759"/>
<feature type="domain" description="ABC transmembrane type-1" evidence="7">
    <location>
        <begin position="13"/>
        <end position="106"/>
    </location>
</feature>
<keyword evidence="3" id="KW-0547">Nucleotide-binding</keyword>
<dbReference type="InterPro" id="IPR036640">
    <property type="entry name" value="ABC1_TM_sf"/>
</dbReference>
<dbReference type="InterPro" id="IPR050173">
    <property type="entry name" value="ABC_transporter_C-like"/>
</dbReference>
<feature type="non-terminal residue" evidence="8">
    <location>
        <position position="1"/>
    </location>
</feature>
<dbReference type="Pfam" id="PF00664">
    <property type="entry name" value="ABC_membrane"/>
    <property type="match status" value="1"/>
</dbReference>
<reference evidence="8 9" key="1">
    <citation type="journal article" date="2019" name="Sci. Rep.">
        <title>A high-quality genome of Eragrostis curvula grass provides insights into Poaceae evolution and supports new strategies to enhance forage quality.</title>
        <authorList>
            <person name="Carballo J."/>
            <person name="Santos B.A.C.M."/>
            <person name="Zappacosta D."/>
            <person name="Garbus I."/>
            <person name="Selva J.P."/>
            <person name="Gallo C.A."/>
            <person name="Diaz A."/>
            <person name="Albertini E."/>
            <person name="Caccamo M."/>
            <person name="Echenique V."/>
        </authorList>
    </citation>
    <scope>NUCLEOTIDE SEQUENCE [LARGE SCALE GENOMIC DNA]</scope>
    <source>
        <strain evidence="9">cv. Victoria</strain>
        <tissue evidence="8">Leaf</tissue>
    </source>
</reference>
<protein>
    <recommendedName>
        <fullName evidence="7">ABC transmembrane type-1 domain-containing protein</fullName>
    </recommendedName>
</protein>
<evidence type="ECO:0000313" key="8">
    <source>
        <dbReference type="EMBL" id="TVU41653.1"/>
    </source>
</evidence>
<evidence type="ECO:0000256" key="2">
    <source>
        <dbReference type="ARBA" id="ARBA00022692"/>
    </source>
</evidence>
<evidence type="ECO:0000256" key="6">
    <source>
        <dbReference type="ARBA" id="ARBA00023136"/>
    </source>
</evidence>
<evidence type="ECO:0000259" key="7">
    <source>
        <dbReference type="PROSITE" id="PS50929"/>
    </source>
</evidence>
<keyword evidence="9" id="KW-1185">Reference proteome</keyword>
<dbReference type="GO" id="GO:0140359">
    <property type="term" value="F:ABC-type transporter activity"/>
    <property type="evidence" value="ECO:0007669"/>
    <property type="project" value="InterPro"/>
</dbReference>
<organism evidence="8 9">
    <name type="scientific">Eragrostis curvula</name>
    <name type="common">weeping love grass</name>
    <dbReference type="NCBI Taxonomy" id="38414"/>
    <lineage>
        <taxon>Eukaryota</taxon>
        <taxon>Viridiplantae</taxon>
        <taxon>Streptophyta</taxon>
        <taxon>Embryophyta</taxon>
        <taxon>Tracheophyta</taxon>
        <taxon>Spermatophyta</taxon>
        <taxon>Magnoliopsida</taxon>
        <taxon>Liliopsida</taxon>
        <taxon>Poales</taxon>
        <taxon>Poaceae</taxon>
        <taxon>PACMAD clade</taxon>
        <taxon>Chloridoideae</taxon>
        <taxon>Eragrostideae</taxon>
        <taxon>Eragrostidinae</taxon>
        <taxon>Eragrostis</taxon>
    </lineage>
</organism>
<sequence>MVGASGGAGRVRAWQASVAASDYWLAYATSSSSSGENAVRPPLLVEVYAAISAALVALMAARSFLVACVGLQTADRFFQQIHDSVVHTPMSFFDTTPSGRVLSSLSLAVSLFAARTLPLCPLQFLAESHCCCLLPTKSGSISSPVIACGAACPSPIRSTVLLMATSVLLAAVYAFSEPILLLLGQSSPEIDRRRRRRSAPRSSKKDGIVVWAFAAV</sequence>
<keyword evidence="4" id="KW-0067">ATP-binding</keyword>